<evidence type="ECO:0000313" key="1">
    <source>
        <dbReference type="EMBL" id="ERM97797.1"/>
    </source>
</evidence>
<reference evidence="2" key="1">
    <citation type="journal article" date="2013" name="Science">
        <title>The Amborella genome and the evolution of flowering plants.</title>
        <authorList>
            <consortium name="Amborella Genome Project"/>
        </authorList>
    </citation>
    <scope>NUCLEOTIDE SEQUENCE [LARGE SCALE GENOMIC DNA]</scope>
</reference>
<proteinExistence type="predicted"/>
<keyword evidence="2" id="KW-1185">Reference proteome</keyword>
<evidence type="ECO:0000313" key="2">
    <source>
        <dbReference type="Proteomes" id="UP000017836"/>
    </source>
</evidence>
<dbReference type="HOGENOM" id="CLU_196264_0_0_1"/>
<dbReference type="EMBL" id="KI395851">
    <property type="protein sequence ID" value="ERM97797.1"/>
    <property type="molecule type" value="Genomic_DNA"/>
</dbReference>
<dbReference type="Gramene" id="ERM97797">
    <property type="protein sequence ID" value="ERM97797"/>
    <property type="gene ID" value="AMTR_s00116p00135560"/>
</dbReference>
<accession>W1NPZ2</accession>
<dbReference type="Proteomes" id="UP000017836">
    <property type="component" value="Unassembled WGS sequence"/>
</dbReference>
<protein>
    <submittedName>
        <fullName evidence="1">Uncharacterized protein</fullName>
    </submittedName>
</protein>
<sequence length="77" mass="8089">MAGEVARAESNRKNHELVVNVTTVGGVSSTRDQSNVQRKIAYREGGDVKGAAATMKEAAPTVSKGAPTPLLLQRAQI</sequence>
<dbReference type="AlphaFoldDB" id="W1NPZ2"/>
<name>W1NPZ2_AMBTC</name>
<gene>
    <name evidence="1" type="ORF">AMTR_s00116p00135560</name>
</gene>
<organism evidence="1 2">
    <name type="scientific">Amborella trichopoda</name>
    <dbReference type="NCBI Taxonomy" id="13333"/>
    <lineage>
        <taxon>Eukaryota</taxon>
        <taxon>Viridiplantae</taxon>
        <taxon>Streptophyta</taxon>
        <taxon>Embryophyta</taxon>
        <taxon>Tracheophyta</taxon>
        <taxon>Spermatophyta</taxon>
        <taxon>Magnoliopsida</taxon>
        <taxon>Amborellales</taxon>
        <taxon>Amborellaceae</taxon>
        <taxon>Amborella</taxon>
    </lineage>
</organism>